<dbReference type="EMBL" id="QFQD01000074">
    <property type="protein sequence ID" value="PZQ80012.1"/>
    <property type="molecule type" value="Genomic_DNA"/>
</dbReference>
<evidence type="ECO:0000313" key="5">
    <source>
        <dbReference type="Proteomes" id="UP000248887"/>
    </source>
</evidence>
<accession>A0A2W5QS37</accession>
<name>A0A2W5QS37_ANCNO</name>
<organism evidence="4 5">
    <name type="scientific">Ancylobacter novellus</name>
    <name type="common">Thiobacillus novellus</name>
    <dbReference type="NCBI Taxonomy" id="921"/>
    <lineage>
        <taxon>Bacteria</taxon>
        <taxon>Pseudomonadati</taxon>
        <taxon>Pseudomonadota</taxon>
        <taxon>Alphaproteobacteria</taxon>
        <taxon>Hyphomicrobiales</taxon>
        <taxon>Xanthobacteraceae</taxon>
        <taxon>Ancylobacter</taxon>
    </lineage>
</organism>
<evidence type="ECO:0000256" key="1">
    <source>
        <dbReference type="ARBA" id="ARBA00004328"/>
    </source>
</evidence>
<dbReference type="InterPro" id="IPR054612">
    <property type="entry name" value="Phage_capsid-like_C"/>
</dbReference>
<dbReference type="Gene3D" id="3.30.2400.10">
    <property type="entry name" value="Major capsid protein gp5"/>
    <property type="match status" value="1"/>
</dbReference>
<evidence type="ECO:0000313" key="4">
    <source>
        <dbReference type="EMBL" id="PZQ80012.1"/>
    </source>
</evidence>
<gene>
    <name evidence="4" type="ORF">DI549_18400</name>
</gene>
<dbReference type="InterPro" id="IPR024455">
    <property type="entry name" value="Phage_capsid"/>
</dbReference>
<dbReference type="Gene3D" id="3.30.2320.10">
    <property type="entry name" value="hypothetical protein PF0899 domain"/>
    <property type="match status" value="1"/>
</dbReference>
<dbReference type="SUPFAM" id="SSF56563">
    <property type="entry name" value="Major capsid protein gp5"/>
    <property type="match status" value="1"/>
</dbReference>
<evidence type="ECO:0000256" key="2">
    <source>
        <dbReference type="SAM" id="MobiDB-lite"/>
    </source>
</evidence>
<comment type="caution">
    <text evidence="4">The sequence shown here is derived from an EMBL/GenBank/DDBJ whole genome shotgun (WGS) entry which is preliminary data.</text>
</comment>
<comment type="subcellular location">
    <subcellularLocation>
        <location evidence="1">Virion</location>
    </subcellularLocation>
</comment>
<dbReference type="AlphaFoldDB" id="A0A2W5QS37"/>
<evidence type="ECO:0000259" key="3">
    <source>
        <dbReference type="Pfam" id="PF05065"/>
    </source>
</evidence>
<reference evidence="4 5" key="1">
    <citation type="submission" date="2017-08" db="EMBL/GenBank/DDBJ databases">
        <title>Infants hospitalized years apart are colonized by the same room-sourced microbial strains.</title>
        <authorList>
            <person name="Brooks B."/>
            <person name="Olm M.R."/>
            <person name="Firek B.A."/>
            <person name="Baker R."/>
            <person name="Thomas B.C."/>
            <person name="Morowitz M.J."/>
            <person name="Banfield J.F."/>
        </authorList>
    </citation>
    <scope>NUCLEOTIDE SEQUENCE [LARGE SCALE GENOMIC DNA]</scope>
    <source>
        <strain evidence="4">S2_005_001_R2_27</strain>
    </source>
</reference>
<proteinExistence type="predicted"/>
<protein>
    <submittedName>
        <fullName evidence="4">Phage major capsid protein</fullName>
    </submittedName>
</protein>
<feature type="domain" description="Phage capsid-like C-terminal" evidence="3">
    <location>
        <begin position="66"/>
        <end position="349"/>
    </location>
</feature>
<feature type="region of interest" description="Disordered" evidence="2">
    <location>
        <begin position="59"/>
        <end position="81"/>
    </location>
</feature>
<dbReference type="Proteomes" id="UP000248887">
    <property type="component" value="Unassembled WGS sequence"/>
</dbReference>
<dbReference type="NCBIfam" id="TIGR01554">
    <property type="entry name" value="major_cap_HK97"/>
    <property type="match status" value="1"/>
</dbReference>
<dbReference type="Pfam" id="PF05065">
    <property type="entry name" value="Phage_capsid"/>
    <property type="match status" value="1"/>
</dbReference>
<sequence>MDTRLGVLDKELERIDAVLKRPGGGNAVGPEAGNRATELKALATFARTGDEAQLRAAMHTGSDPDGGYLTSPALSSTMTTRLREESPMRRLSRVETITAGGSWIEPLDLGEPEARWVAEREARPNTDSPTLGKLEVQVHEIFANLPVTQTLLEDAGFDLGGWIEAKIADKFVRSESSAFLVGDGAGKPRGLLNYATATTADAVRPWGTLQAVNSGNATAITSDALKDLVWKLRSPYRTGSVFVMNSNTAATVDKLKDGQGNYIWRDSYVLGAPASLLGYPVEIDEGMPDIAAGSTPIAFGNFKLGYVIVDRLGIKFLRDPFANKPNVNFYAYRRVGGSLANSEAIKLLKISA</sequence>